<feature type="non-terminal residue" evidence="2">
    <location>
        <position position="62"/>
    </location>
</feature>
<comment type="caution">
    <text evidence="2">The sequence shown here is derived from an EMBL/GenBank/DDBJ whole genome shotgun (WGS) entry which is preliminary data.</text>
</comment>
<evidence type="ECO:0000313" key="3">
    <source>
        <dbReference type="Proteomes" id="UP001159405"/>
    </source>
</evidence>
<gene>
    <name evidence="2" type="ORF">PLOB_00002993</name>
</gene>
<dbReference type="EMBL" id="CALNXK010000011">
    <property type="protein sequence ID" value="CAH3043556.1"/>
    <property type="molecule type" value="Genomic_DNA"/>
</dbReference>
<sequence>MTLHSTRKPFGTHKGRKDAISKGNSFTFQQVYDLAKTEESTKAQMQAITRGYQVGSVHSKKK</sequence>
<evidence type="ECO:0000313" key="2">
    <source>
        <dbReference type="EMBL" id="CAH3043556.1"/>
    </source>
</evidence>
<dbReference type="Proteomes" id="UP001159405">
    <property type="component" value="Unassembled WGS sequence"/>
</dbReference>
<keyword evidence="3" id="KW-1185">Reference proteome</keyword>
<reference evidence="2 3" key="1">
    <citation type="submission" date="2022-05" db="EMBL/GenBank/DDBJ databases">
        <authorList>
            <consortium name="Genoscope - CEA"/>
            <person name="William W."/>
        </authorList>
    </citation>
    <scope>NUCLEOTIDE SEQUENCE [LARGE SCALE GENOMIC DNA]</scope>
</reference>
<protein>
    <submittedName>
        <fullName evidence="2">Uncharacterized protein</fullName>
    </submittedName>
</protein>
<proteinExistence type="predicted"/>
<accession>A0ABN8N7Q3</accession>
<feature type="compositionally biased region" description="Basic residues" evidence="1">
    <location>
        <begin position="1"/>
        <end position="16"/>
    </location>
</feature>
<feature type="region of interest" description="Disordered" evidence="1">
    <location>
        <begin position="1"/>
        <end position="21"/>
    </location>
</feature>
<evidence type="ECO:0000256" key="1">
    <source>
        <dbReference type="SAM" id="MobiDB-lite"/>
    </source>
</evidence>
<organism evidence="2 3">
    <name type="scientific">Porites lobata</name>
    <dbReference type="NCBI Taxonomy" id="104759"/>
    <lineage>
        <taxon>Eukaryota</taxon>
        <taxon>Metazoa</taxon>
        <taxon>Cnidaria</taxon>
        <taxon>Anthozoa</taxon>
        <taxon>Hexacorallia</taxon>
        <taxon>Scleractinia</taxon>
        <taxon>Fungiina</taxon>
        <taxon>Poritidae</taxon>
        <taxon>Porites</taxon>
    </lineage>
</organism>
<name>A0ABN8N7Q3_9CNID</name>